<dbReference type="PANTHER" id="PTHR38479:SF2">
    <property type="entry name" value="WINGED HELIX DNA-BINDING DOMAIN-CONTAINING PROTEIN"/>
    <property type="match status" value="1"/>
</dbReference>
<keyword evidence="2" id="KW-1185">Reference proteome</keyword>
<gene>
    <name evidence="1" type="ORF">JOE57_000745</name>
</gene>
<organism evidence="1 2">
    <name type="scientific">Microlunatus panaciterrae</name>
    <dbReference type="NCBI Taxonomy" id="400768"/>
    <lineage>
        <taxon>Bacteria</taxon>
        <taxon>Bacillati</taxon>
        <taxon>Actinomycetota</taxon>
        <taxon>Actinomycetes</taxon>
        <taxon>Propionibacteriales</taxon>
        <taxon>Propionibacteriaceae</taxon>
        <taxon>Microlunatus</taxon>
    </lineage>
</organism>
<evidence type="ECO:0008006" key="3">
    <source>
        <dbReference type="Google" id="ProtNLM"/>
    </source>
</evidence>
<name>A0ABS2RIN4_9ACTN</name>
<dbReference type="Proteomes" id="UP000704762">
    <property type="component" value="Unassembled WGS sequence"/>
</dbReference>
<dbReference type="EMBL" id="JAFBCF010000001">
    <property type="protein sequence ID" value="MBM7797824.1"/>
    <property type="molecule type" value="Genomic_DNA"/>
</dbReference>
<evidence type="ECO:0000313" key="1">
    <source>
        <dbReference type="EMBL" id="MBM7797824.1"/>
    </source>
</evidence>
<evidence type="ECO:0000313" key="2">
    <source>
        <dbReference type="Proteomes" id="UP000704762"/>
    </source>
</evidence>
<dbReference type="RefSeq" id="WP_204916455.1">
    <property type="nucleotide sequence ID" value="NZ_BAAAQP010000011.1"/>
</dbReference>
<proteinExistence type="predicted"/>
<dbReference type="InterPro" id="IPR009351">
    <property type="entry name" value="AlkZ-like"/>
</dbReference>
<reference evidence="1 2" key="1">
    <citation type="submission" date="2021-01" db="EMBL/GenBank/DDBJ databases">
        <title>Sequencing the genomes of 1000 actinobacteria strains.</title>
        <authorList>
            <person name="Klenk H.-P."/>
        </authorList>
    </citation>
    <scope>NUCLEOTIDE SEQUENCE [LARGE SCALE GENOMIC DNA]</scope>
    <source>
        <strain evidence="1 2">DSM 18662</strain>
    </source>
</reference>
<sequence>MRLSEDDLRVRTLGRQFPRIRGRGPTAVLELFDRVGPVQSQVPRAPFLAVASRLPGTTYATMTDLFARHRLVKTSNIRGTVHTSTRRQFGWLNAVAARTRANALRSNLRLSRLTVDEVAAQIERFCADDWRPRAEIVAHTLSWVADQEATPDIADLDAPGVHNLIWGHSGLIRRPRDAAWEKRTDIYHRTAAVILPDLQPVDADQAVTELVRLHLGAYGPATRRDLAFFLGEGSTRIDRALERLGDEVVRLSGPGTAPYLDLADPPTGGQVDPGLRLLPEFDGLLLGYHQSGRYRFIDEAHLPQIWAKANGLFSPVVLHEGRLVASWRTLTSGSRTDVEVQMFPGLRRLGEDLFSGPVAALEAILGLHVNDVRVG</sequence>
<dbReference type="Pfam" id="PF06224">
    <property type="entry name" value="AlkZ-like"/>
    <property type="match status" value="1"/>
</dbReference>
<accession>A0ABS2RIN4</accession>
<protein>
    <recommendedName>
        <fullName evidence="3">Winged helix DNA-binding domain-containing protein</fullName>
    </recommendedName>
</protein>
<comment type="caution">
    <text evidence="1">The sequence shown here is derived from an EMBL/GenBank/DDBJ whole genome shotgun (WGS) entry which is preliminary data.</text>
</comment>
<dbReference type="PANTHER" id="PTHR38479">
    <property type="entry name" value="LMO0824 PROTEIN"/>
    <property type="match status" value="1"/>
</dbReference>